<dbReference type="EMBL" id="LXLT01000050">
    <property type="protein sequence ID" value="OFD76309.1"/>
    <property type="molecule type" value="Genomic_DNA"/>
</dbReference>
<proteinExistence type="predicted"/>
<reference evidence="2 3" key="1">
    <citation type="submission" date="2016-05" db="EMBL/GenBank/DDBJ databases">
        <title>Bacillus thuringiensis and Bacillus weihenstephanensis as novel biocontrol agents of wilt causing Verticillium species.</title>
        <authorList>
            <person name="Hollensteiner J."/>
            <person name="Wemheuer F."/>
            <person name="Harting R."/>
            <person name="Kolarzyk A."/>
            <person name="Diaz-Valerio S."/>
            <person name="Poehlein A."/>
            <person name="Brzuszkiewicz E."/>
            <person name="Nesemann K."/>
            <person name="Braus-Stromeyer S."/>
            <person name="Braus G."/>
            <person name="Daniel R."/>
            <person name="Liesegang H."/>
        </authorList>
    </citation>
    <scope>NUCLEOTIDE SEQUENCE [LARGE SCALE GENOMIC DNA]</scope>
    <source>
        <strain evidence="2 3">GOE8</strain>
    </source>
</reference>
<evidence type="ECO:0000313" key="2">
    <source>
        <dbReference type="EMBL" id="OFD76309.1"/>
    </source>
</evidence>
<feature type="domain" description="MurNAc-LAA" evidence="1">
    <location>
        <begin position="2"/>
        <end position="38"/>
    </location>
</feature>
<evidence type="ECO:0000313" key="3">
    <source>
        <dbReference type="Proteomes" id="UP000175706"/>
    </source>
</evidence>
<comment type="caution">
    <text evidence="2">The sequence shown here is derived from an EMBL/GenBank/DDBJ whole genome shotgun (WGS) entry which is preliminary data.</text>
</comment>
<accession>A0A1E8B525</accession>
<name>A0A1E8B525_BACMY</name>
<dbReference type="GO" id="GO:0008745">
    <property type="term" value="F:N-acetylmuramoyl-L-alanine amidase activity"/>
    <property type="evidence" value="ECO:0007669"/>
    <property type="project" value="InterPro"/>
</dbReference>
<sequence>MLANTKAPAILIELGFIDNDADMAKWNVDKIANSIVYALTGQTVGDGGGNGGSNGGMNISK</sequence>
<dbReference type="Gene3D" id="3.40.630.40">
    <property type="entry name" value="Zn-dependent exopeptidases"/>
    <property type="match status" value="1"/>
</dbReference>
<dbReference type="InterPro" id="IPR002508">
    <property type="entry name" value="MurNAc-LAA_cat"/>
</dbReference>
<dbReference type="AlphaFoldDB" id="A0A1E8B525"/>
<evidence type="ECO:0000259" key="1">
    <source>
        <dbReference type="Pfam" id="PF01520"/>
    </source>
</evidence>
<protein>
    <recommendedName>
        <fullName evidence="1">MurNAc-LAA domain-containing protein</fullName>
    </recommendedName>
</protein>
<dbReference type="Pfam" id="PF01520">
    <property type="entry name" value="Amidase_3"/>
    <property type="match status" value="1"/>
</dbReference>
<dbReference type="SUPFAM" id="SSF53187">
    <property type="entry name" value="Zn-dependent exopeptidases"/>
    <property type="match status" value="1"/>
</dbReference>
<dbReference type="PATRIC" id="fig|86662.25.peg.3486"/>
<dbReference type="GO" id="GO:0009253">
    <property type="term" value="P:peptidoglycan catabolic process"/>
    <property type="evidence" value="ECO:0007669"/>
    <property type="project" value="InterPro"/>
</dbReference>
<gene>
    <name evidence="2" type="ORF">BWGOE8_34000</name>
</gene>
<organism evidence="2 3">
    <name type="scientific">Bacillus mycoides</name>
    <dbReference type="NCBI Taxonomy" id="1405"/>
    <lineage>
        <taxon>Bacteria</taxon>
        <taxon>Bacillati</taxon>
        <taxon>Bacillota</taxon>
        <taxon>Bacilli</taxon>
        <taxon>Bacillales</taxon>
        <taxon>Bacillaceae</taxon>
        <taxon>Bacillus</taxon>
        <taxon>Bacillus cereus group</taxon>
    </lineage>
</organism>
<dbReference type="Proteomes" id="UP000175706">
    <property type="component" value="Unassembled WGS sequence"/>
</dbReference>